<dbReference type="AlphaFoldDB" id="L9YTW5"/>
<dbReference type="RefSeq" id="WP_008458393.1">
    <property type="nucleotide sequence ID" value="NZ_AOIJ01000079.1"/>
</dbReference>
<evidence type="ECO:0000313" key="2">
    <source>
        <dbReference type="Proteomes" id="UP000011592"/>
    </source>
</evidence>
<accession>L9YTW5</accession>
<name>L9YTW5_9EURY</name>
<sequence length="448" mass="48433">MTGPNRRSTHRRRFLAGLVTASGVAVAGCSTLPWTDEESNGTFAASKIDGILTTAVPLVEKPIPVQPDASAVDDALKRVDELLASVPDPLTAEAVPNGVVRESITDARDEASGIRAGAADTTGAASYHALRDLRGARAEARQARATWAAIDDETLTADLADEHGELQPRLRDQRTSITYRGSADDLLRSILYYSQLEAALERAVGSLTQWAIDETATVIDIGEAAGELESAAATADVWEHCARRYEATLDDPIDLESVLIDALERCVDHADSVEFPTQDDDWFDEVGVGDIDESYIEHILWRTGGAVADELEGMKTAVSDGDPGTGLRHAVRFEQAFRVFEVVRDRIAAESVTLPETIDDIRTEREAAIEAAETARNELTAPSPGALALAETVQRLGWADRSVRRKADADPDAVVSLTSEYGNYVRVRASLEVLPEAVDAFRSRVLED</sequence>
<reference evidence="1 2" key="1">
    <citation type="journal article" date="2014" name="PLoS Genet.">
        <title>Phylogenetically driven sequencing of extremely halophilic archaea reveals strategies for static and dynamic osmo-response.</title>
        <authorList>
            <person name="Becker E.A."/>
            <person name="Seitzer P.M."/>
            <person name="Tritt A."/>
            <person name="Larsen D."/>
            <person name="Krusor M."/>
            <person name="Yao A.I."/>
            <person name="Wu D."/>
            <person name="Madern D."/>
            <person name="Eisen J.A."/>
            <person name="Darling A.E."/>
            <person name="Facciotti M.T."/>
        </authorList>
    </citation>
    <scope>NUCLEOTIDE SEQUENCE [LARGE SCALE GENOMIC DNA]</scope>
    <source>
        <strain evidence="1 2">JCM 14663</strain>
    </source>
</reference>
<keyword evidence="2" id="KW-1185">Reference proteome</keyword>
<dbReference type="Proteomes" id="UP000011592">
    <property type="component" value="Unassembled WGS sequence"/>
</dbReference>
<dbReference type="PROSITE" id="PS51318">
    <property type="entry name" value="TAT"/>
    <property type="match status" value="1"/>
</dbReference>
<gene>
    <name evidence="1" type="ORF">C486_18024</name>
</gene>
<comment type="caution">
    <text evidence="1">The sequence shown here is derived from an EMBL/GenBank/DDBJ whole genome shotgun (WGS) entry which is preliminary data.</text>
</comment>
<dbReference type="InterPro" id="IPR006311">
    <property type="entry name" value="TAT_signal"/>
</dbReference>
<proteinExistence type="predicted"/>
<dbReference type="PATRIC" id="fig|1230459.4.peg.3575"/>
<dbReference type="EMBL" id="AOIJ01000079">
    <property type="protein sequence ID" value="ELY76358.1"/>
    <property type="molecule type" value="Genomic_DNA"/>
</dbReference>
<dbReference type="PROSITE" id="PS51257">
    <property type="entry name" value="PROKAR_LIPOPROTEIN"/>
    <property type="match status" value="1"/>
</dbReference>
<evidence type="ECO:0000313" key="1">
    <source>
        <dbReference type="EMBL" id="ELY76358.1"/>
    </source>
</evidence>
<protein>
    <submittedName>
        <fullName evidence="1">Uncharacterized protein</fullName>
    </submittedName>
</protein>
<organism evidence="1 2">
    <name type="scientific">Natrinema gari JCM 14663</name>
    <dbReference type="NCBI Taxonomy" id="1230459"/>
    <lineage>
        <taxon>Archaea</taxon>
        <taxon>Methanobacteriati</taxon>
        <taxon>Methanobacteriota</taxon>
        <taxon>Stenosarchaea group</taxon>
        <taxon>Halobacteria</taxon>
        <taxon>Halobacteriales</taxon>
        <taxon>Natrialbaceae</taxon>
        <taxon>Natrinema</taxon>
    </lineage>
</organism>